<proteinExistence type="predicted"/>
<name>A0A0P6XN36_9CHLR</name>
<feature type="transmembrane region" description="Helical" evidence="1">
    <location>
        <begin position="20"/>
        <end position="39"/>
    </location>
</feature>
<keyword evidence="1" id="KW-0472">Membrane</keyword>
<reference evidence="2 3" key="1">
    <citation type="submission" date="2015-07" db="EMBL/GenBank/DDBJ databases">
        <title>Genome sequence of Leptolinea tardivitalis DSM 16556.</title>
        <authorList>
            <person name="Hemp J."/>
            <person name="Ward L.M."/>
            <person name="Pace L.A."/>
            <person name="Fischer W.W."/>
        </authorList>
    </citation>
    <scope>NUCLEOTIDE SEQUENCE [LARGE SCALE GENOMIC DNA]</scope>
    <source>
        <strain evidence="2 3">YMTK-2</strain>
    </source>
</reference>
<evidence type="ECO:0000256" key="1">
    <source>
        <dbReference type="SAM" id="Phobius"/>
    </source>
</evidence>
<dbReference type="OrthoDB" id="10018606at2"/>
<feature type="transmembrane region" description="Helical" evidence="1">
    <location>
        <begin position="192"/>
        <end position="218"/>
    </location>
</feature>
<accession>A0A0P6XN36</accession>
<feature type="transmembrane region" description="Helical" evidence="1">
    <location>
        <begin position="90"/>
        <end position="114"/>
    </location>
</feature>
<dbReference type="Proteomes" id="UP000050430">
    <property type="component" value="Unassembled WGS sequence"/>
</dbReference>
<keyword evidence="1" id="KW-1133">Transmembrane helix</keyword>
<feature type="transmembrane region" description="Helical" evidence="1">
    <location>
        <begin position="313"/>
        <end position="338"/>
    </location>
</feature>
<organism evidence="2 3">
    <name type="scientific">Leptolinea tardivitalis</name>
    <dbReference type="NCBI Taxonomy" id="229920"/>
    <lineage>
        <taxon>Bacteria</taxon>
        <taxon>Bacillati</taxon>
        <taxon>Chloroflexota</taxon>
        <taxon>Anaerolineae</taxon>
        <taxon>Anaerolineales</taxon>
        <taxon>Anaerolineaceae</taxon>
        <taxon>Leptolinea</taxon>
    </lineage>
</organism>
<feature type="transmembrane region" description="Helical" evidence="1">
    <location>
        <begin position="280"/>
        <end position="301"/>
    </location>
</feature>
<dbReference type="Pfam" id="PF24400">
    <property type="entry name" value="DUF7544"/>
    <property type="match status" value="1"/>
</dbReference>
<sequence>MVNIGKILKRSWHILWNYRVLWIFGVLLALTSGGGNGGANGGGSSSRSSGAEFNGFHGGIPNDAPQWVRDWYEWGTQNVLPLFMHPEQHISTFVTIGIVILLVILLISILFALVRYPAETAVVRMVDEFENTGSKVSFKQGWKLGWNRRAFRMWLVDLLLFLPVFVLLLLILAAGLIVFASVSSTFQVTNTFGIVAAIGLAFLSLFLLIVAGILLSLLRNLAIRAVSLEDMRAMEALKFGWAMFKRNWKSVGLMWLVMMGIGIGFGIAGLILFFLLIPAYLILLLPAGLVAAVPGAIAYGITSIFTAGPLTWIIAFLVAIPFFFTILFAPMVVVSGWFKIYEGNVWTLTYREIKALENLSTPEILGDNVPAA</sequence>
<dbReference type="AlphaFoldDB" id="A0A0P6XN36"/>
<evidence type="ECO:0000313" key="3">
    <source>
        <dbReference type="Proteomes" id="UP000050430"/>
    </source>
</evidence>
<feature type="transmembrane region" description="Helical" evidence="1">
    <location>
        <begin position="253"/>
        <end position="274"/>
    </location>
</feature>
<dbReference type="STRING" id="229920.ADM99_04090"/>
<evidence type="ECO:0008006" key="4">
    <source>
        <dbReference type="Google" id="ProtNLM"/>
    </source>
</evidence>
<feature type="transmembrane region" description="Helical" evidence="1">
    <location>
        <begin position="158"/>
        <end position="180"/>
    </location>
</feature>
<gene>
    <name evidence="2" type="ORF">ADM99_04090</name>
</gene>
<dbReference type="InterPro" id="IPR055966">
    <property type="entry name" value="DUF7544"/>
</dbReference>
<evidence type="ECO:0000313" key="2">
    <source>
        <dbReference type="EMBL" id="KPL73391.1"/>
    </source>
</evidence>
<keyword evidence="3" id="KW-1185">Reference proteome</keyword>
<protein>
    <recommendedName>
        <fullName evidence="4">Glycerophosphoryl diester phosphodiesterase membrane domain-containing protein</fullName>
    </recommendedName>
</protein>
<keyword evidence="1" id="KW-0812">Transmembrane</keyword>
<comment type="caution">
    <text evidence="2">The sequence shown here is derived from an EMBL/GenBank/DDBJ whole genome shotgun (WGS) entry which is preliminary data.</text>
</comment>
<dbReference type="RefSeq" id="WP_062421814.1">
    <property type="nucleotide sequence ID" value="NZ_BBYA01000009.1"/>
</dbReference>
<dbReference type="EMBL" id="LGCK01000006">
    <property type="protein sequence ID" value="KPL73391.1"/>
    <property type="molecule type" value="Genomic_DNA"/>
</dbReference>